<evidence type="ECO:0000313" key="1">
    <source>
        <dbReference type="EMBL" id="KKL20635.1"/>
    </source>
</evidence>
<proteinExistence type="predicted"/>
<sequence length="104" mass="11947">MSKIPSLEVEFSDGRTFRVRASIIAEDRARYLANNDHPAGETSINWLQTFEAEFDYALADNAELLDWANNNMDWSQVKTAAVEVRSRAVNRDAEWSNAEKRILR</sequence>
<organism evidence="1">
    <name type="scientific">marine sediment metagenome</name>
    <dbReference type="NCBI Taxonomy" id="412755"/>
    <lineage>
        <taxon>unclassified sequences</taxon>
        <taxon>metagenomes</taxon>
        <taxon>ecological metagenomes</taxon>
    </lineage>
</organism>
<accession>A0A0F9BFV1</accession>
<reference evidence="1" key="1">
    <citation type="journal article" date="2015" name="Nature">
        <title>Complex archaea that bridge the gap between prokaryotes and eukaryotes.</title>
        <authorList>
            <person name="Spang A."/>
            <person name="Saw J.H."/>
            <person name="Jorgensen S.L."/>
            <person name="Zaremba-Niedzwiedzka K."/>
            <person name="Martijn J."/>
            <person name="Lind A.E."/>
            <person name="van Eijk R."/>
            <person name="Schleper C."/>
            <person name="Guy L."/>
            <person name="Ettema T.J."/>
        </authorList>
    </citation>
    <scope>NUCLEOTIDE SEQUENCE</scope>
</reference>
<name>A0A0F9BFV1_9ZZZZ</name>
<gene>
    <name evidence="1" type="ORF">LCGC14_2453490</name>
</gene>
<dbReference type="AlphaFoldDB" id="A0A0F9BFV1"/>
<protein>
    <submittedName>
        <fullName evidence="1">Uncharacterized protein</fullName>
    </submittedName>
</protein>
<comment type="caution">
    <text evidence="1">The sequence shown here is derived from an EMBL/GenBank/DDBJ whole genome shotgun (WGS) entry which is preliminary data.</text>
</comment>
<dbReference type="EMBL" id="LAZR01038023">
    <property type="protein sequence ID" value="KKL20635.1"/>
    <property type="molecule type" value="Genomic_DNA"/>
</dbReference>